<accession>A0A9Q0XJ95</accession>
<keyword evidence="3" id="KW-1185">Reference proteome</keyword>
<gene>
    <name evidence="2" type="ORF">JRQ81_002939</name>
</gene>
<sequence>MLRRAELLMCGKGTLSARSWEPDGAYVEPEGPAWKARQQQQQQQQSRRVFGRGGGRGGGGGRPGWQHRRRGRTPRFSRAHGRHHYYYHHHQQQQHPQAKAWPRCHRPTRPRVMLSLRPVNLMGQRAPGMRAPRNTNQFLMREKYQLMHLRSDSVGTESGGSDCEMDPLDMDSYLGVLENARGALLDGPLAPHSPEALARRPPAQDAAAAASSSASSTAERPRRRRAAWASWAAA</sequence>
<comment type="caution">
    <text evidence="2">The sequence shown here is derived from an EMBL/GenBank/DDBJ whole genome shotgun (WGS) entry which is preliminary data.</text>
</comment>
<feature type="region of interest" description="Disordered" evidence="1">
    <location>
        <begin position="186"/>
        <end position="234"/>
    </location>
</feature>
<feature type="compositionally biased region" description="Low complexity" evidence="1">
    <location>
        <begin position="37"/>
        <end position="48"/>
    </location>
</feature>
<feature type="region of interest" description="Disordered" evidence="1">
    <location>
        <begin position="21"/>
        <end position="72"/>
    </location>
</feature>
<proteinExistence type="predicted"/>
<dbReference type="Proteomes" id="UP001142489">
    <property type="component" value="Unassembled WGS sequence"/>
</dbReference>
<name>A0A9Q0XJ95_9SAUR</name>
<protein>
    <submittedName>
        <fullName evidence="2">Uncharacterized protein</fullName>
    </submittedName>
</protein>
<organism evidence="2 3">
    <name type="scientific">Phrynocephalus forsythii</name>
    <dbReference type="NCBI Taxonomy" id="171643"/>
    <lineage>
        <taxon>Eukaryota</taxon>
        <taxon>Metazoa</taxon>
        <taxon>Chordata</taxon>
        <taxon>Craniata</taxon>
        <taxon>Vertebrata</taxon>
        <taxon>Euteleostomi</taxon>
        <taxon>Lepidosauria</taxon>
        <taxon>Squamata</taxon>
        <taxon>Bifurcata</taxon>
        <taxon>Unidentata</taxon>
        <taxon>Episquamata</taxon>
        <taxon>Toxicofera</taxon>
        <taxon>Iguania</taxon>
        <taxon>Acrodonta</taxon>
        <taxon>Agamidae</taxon>
        <taxon>Agaminae</taxon>
        <taxon>Phrynocephalus</taxon>
    </lineage>
</organism>
<evidence type="ECO:0000313" key="3">
    <source>
        <dbReference type="Proteomes" id="UP001142489"/>
    </source>
</evidence>
<feature type="compositionally biased region" description="Low complexity" evidence="1">
    <location>
        <begin position="199"/>
        <end position="218"/>
    </location>
</feature>
<dbReference type="Pfam" id="PF15482">
    <property type="entry name" value="CCER1"/>
    <property type="match status" value="1"/>
</dbReference>
<dbReference type="AlphaFoldDB" id="A0A9Q0XJ95"/>
<evidence type="ECO:0000256" key="1">
    <source>
        <dbReference type="SAM" id="MobiDB-lite"/>
    </source>
</evidence>
<evidence type="ECO:0000313" key="2">
    <source>
        <dbReference type="EMBL" id="KAJ7316777.1"/>
    </source>
</evidence>
<feature type="compositionally biased region" description="Gly residues" evidence="1">
    <location>
        <begin position="51"/>
        <end position="63"/>
    </location>
</feature>
<dbReference type="OrthoDB" id="9451863at2759"/>
<reference evidence="2" key="1">
    <citation type="journal article" date="2023" name="DNA Res.">
        <title>Chromosome-level genome assembly of Phrynocephalus forsythii using third-generation DNA sequencing and Hi-C analysis.</title>
        <authorList>
            <person name="Qi Y."/>
            <person name="Zhao W."/>
            <person name="Zhao Y."/>
            <person name="Niu C."/>
            <person name="Cao S."/>
            <person name="Zhang Y."/>
        </authorList>
    </citation>
    <scope>NUCLEOTIDE SEQUENCE</scope>
    <source>
        <tissue evidence="2">Muscle</tissue>
    </source>
</reference>
<dbReference type="InterPro" id="IPR027889">
    <property type="entry name" value="CCER1"/>
</dbReference>
<dbReference type="EMBL" id="JAPFRF010000011">
    <property type="protein sequence ID" value="KAJ7316777.1"/>
    <property type="molecule type" value="Genomic_DNA"/>
</dbReference>